<protein>
    <submittedName>
        <fullName evidence="3">Uncharacterized protein</fullName>
    </submittedName>
</protein>
<evidence type="ECO:0000256" key="1">
    <source>
        <dbReference type="SAM" id="MobiDB-lite"/>
    </source>
</evidence>
<comment type="caution">
    <text evidence="3">The sequence shown here is derived from an EMBL/GenBank/DDBJ whole genome shotgun (WGS) entry which is preliminary data.</text>
</comment>
<reference evidence="3 4" key="1">
    <citation type="journal article" date="2023" name="Sci. Data">
        <title>Genome assembly of the Korean intertidal mud-creeper Batillaria attramentaria.</title>
        <authorList>
            <person name="Patra A.K."/>
            <person name="Ho P.T."/>
            <person name="Jun S."/>
            <person name="Lee S.J."/>
            <person name="Kim Y."/>
            <person name="Won Y.J."/>
        </authorList>
    </citation>
    <scope>NUCLEOTIDE SEQUENCE [LARGE SCALE GENOMIC DNA]</scope>
    <source>
        <strain evidence="3">Wonlab-2016</strain>
    </source>
</reference>
<feature type="region of interest" description="Disordered" evidence="1">
    <location>
        <begin position="21"/>
        <end position="42"/>
    </location>
</feature>
<feature type="chain" id="PRO_5044819286" evidence="2">
    <location>
        <begin position="21"/>
        <end position="255"/>
    </location>
</feature>
<organism evidence="3 4">
    <name type="scientific">Batillaria attramentaria</name>
    <dbReference type="NCBI Taxonomy" id="370345"/>
    <lineage>
        <taxon>Eukaryota</taxon>
        <taxon>Metazoa</taxon>
        <taxon>Spiralia</taxon>
        <taxon>Lophotrochozoa</taxon>
        <taxon>Mollusca</taxon>
        <taxon>Gastropoda</taxon>
        <taxon>Caenogastropoda</taxon>
        <taxon>Sorbeoconcha</taxon>
        <taxon>Cerithioidea</taxon>
        <taxon>Batillariidae</taxon>
        <taxon>Batillaria</taxon>
    </lineage>
</organism>
<evidence type="ECO:0000313" key="3">
    <source>
        <dbReference type="EMBL" id="KAK7487940.1"/>
    </source>
</evidence>
<accession>A0ABD0KLR8</accession>
<name>A0ABD0KLR8_9CAEN</name>
<sequence>MMLKIAVVLLVLALVSGSEARRGEGRRRGQRPAGGRTRGLPPTAQLVSSWQRTLVDATARELAYTLPDQDDQLYILSKDVRQLKRNDYKPSKTLYDFTGGTSVVVMKVKKLRGCVLLNKPTDLTKAGVTADLEALNGTTVAASTPVTMYLSNDALQPAQATDMQARTAVRAMCGRKPIRPATDVMRCLTDMSVCMLQHCPWKVPQQSLPPLSENSCRSLPLVGKEGREQEDAAVALAGVVVDVAGTTARAAHRSF</sequence>
<dbReference type="Proteomes" id="UP001519460">
    <property type="component" value="Unassembled WGS sequence"/>
</dbReference>
<keyword evidence="2" id="KW-0732">Signal</keyword>
<evidence type="ECO:0000313" key="4">
    <source>
        <dbReference type="Proteomes" id="UP001519460"/>
    </source>
</evidence>
<gene>
    <name evidence="3" type="ORF">BaRGS_00020841</name>
</gene>
<dbReference type="AlphaFoldDB" id="A0ABD0KLR8"/>
<proteinExistence type="predicted"/>
<feature type="signal peptide" evidence="2">
    <location>
        <begin position="1"/>
        <end position="20"/>
    </location>
</feature>
<keyword evidence="4" id="KW-1185">Reference proteome</keyword>
<dbReference type="EMBL" id="JACVVK020000157">
    <property type="protein sequence ID" value="KAK7487940.1"/>
    <property type="molecule type" value="Genomic_DNA"/>
</dbReference>
<evidence type="ECO:0000256" key="2">
    <source>
        <dbReference type="SAM" id="SignalP"/>
    </source>
</evidence>